<feature type="region of interest" description="Disordered" evidence="1">
    <location>
        <begin position="72"/>
        <end position="153"/>
    </location>
</feature>
<protein>
    <submittedName>
        <fullName evidence="2">Uncharacterized protein</fullName>
    </submittedName>
</protein>
<proteinExistence type="predicted"/>
<evidence type="ECO:0000313" key="2">
    <source>
        <dbReference type="EMBL" id="KAL0003059.1"/>
    </source>
</evidence>
<name>A0AAW2CYB3_9ROSI</name>
<sequence>MKIKNKGKIYPSPPSSSSSSSSSSSAIPCHFDGDFLSVLKLLPAAILVLASVLSLEDREVLAYMITRSMKTTTPSLNTQDSKRKPPKKAPNNHNNNNSNNNSNNNNSNTTNNTHKPPTQNQNPPITPLISNHQNPPIHPSIKTTDQQPLPPRSITTTTYMQFANLDLKKKNGLQIR</sequence>
<dbReference type="EMBL" id="JAZDWU010000005">
    <property type="protein sequence ID" value="KAL0003059.1"/>
    <property type="molecule type" value="Genomic_DNA"/>
</dbReference>
<accession>A0AAW2CYB3</accession>
<feature type="compositionally biased region" description="Polar residues" evidence="1">
    <location>
        <begin position="141"/>
        <end position="153"/>
    </location>
</feature>
<dbReference type="PANTHER" id="PTHR31903:SF4">
    <property type="entry name" value="OS11G0490300 PROTEIN"/>
    <property type="match status" value="1"/>
</dbReference>
<feature type="compositionally biased region" description="Low complexity" evidence="1">
    <location>
        <begin position="15"/>
        <end position="24"/>
    </location>
</feature>
<evidence type="ECO:0000313" key="3">
    <source>
        <dbReference type="Proteomes" id="UP001459277"/>
    </source>
</evidence>
<gene>
    <name evidence="2" type="ORF">SO802_016840</name>
</gene>
<keyword evidence="3" id="KW-1185">Reference proteome</keyword>
<dbReference type="AlphaFoldDB" id="A0AAW2CYB3"/>
<comment type="caution">
    <text evidence="2">The sequence shown here is derived from an EMBL/GenBank/DDBJ whole genome shotgun (WGS) entry which is preliminary data.</text>
</comment>
<dbReference type="Proteomes" id="UP001459277">
    <property type="component" value="Unassembled WGS sequence"/>
</dbReference>
<dbReference type="PANTHER" id="PTHR31903">
    <property type="entry name" value="F12F1.11-RELATED"/>
    <property type="match status" value="1"/>
</dbReference>
<evidence type="ECO:0000256" key="1">
    <source>
        <dbReference type="SAM" id="MobiDB-lite"/>
    </source>
</evidence>
<organism evidence="2 3">
    <name type="scientific">Lithocarpus litseifolius</name>
    <dbReference type="NCBI Taxonomy" id="425828"/>
    <lineage>
        <taxon>Eukaryota</taxon>
        <taxon>Viridiplantae</taxon>
        <taxon>Streptophyta</taxon>
        <taxon>Embryophyta</taxon>
        <taxon>Tracheophyta</taxon>
        <taxon>Spermatophyta</taxon>
        <taxon>Magnoliopsida</taxon>
        <taxon>eudicotyledons</taxon>
        <taxon>Gunneridae</taxon>
        <taxon>Pentapetalae</taxon>
        <taxon>rosids</taxon>
        <taxon>fabids</taxon>
        <taxon>Fagales</taxon>
        <taxon>Fagaceae</taxon>
        <taxon>Lithocarpus</taxon>
    </lineage>
</organism>
<reference evidence="2 3" key="1">
    <citation type="submission" date="2024-01" db="EMBL/GenBank/DDBJ databases">
        <title>A telomere-to-telomere, gap-free genome of sweet tea (Lithocarpus litseifolius).</title>
        <authorList>
            <person name="Zhou J."/>
        </authorList>
    </citation>
    <scope>NUCLEOTIDE SEQUENCE [LARGE SCALE GENOMIC DNA]</scope>
    <source>
        <strain evidence="2">Zhou-2022a</strain>
        <tissue evidence="2">Leaf</tissue>
    </source>
</reference>
<feature type="compositionally biased region" description="Low complexity" evidence="1">
    <location>
        <begin position="89"/>
        <end position="123"/>
    </location>
</feature>
<feature type="region of interest" description="Disordered" evidence="1">
    <location>
        <begin position="1"/>
        <end position="24"/>
    </location>
</feature>